<sequence length="250" mass="28534">LFTLSTDASNKKNRKMFPVRVQYFEAKVGTRSALTDFVEQGDEFASSITDLVMDRVKKFGLQIENISAYSADNTNVNFGRKYSVYELLRNQNESILKANCLAHVVHNACRKASNRLPTDIENLALKAYSHFYQSAKLESFCNFVEVEFRDLLRHVPTRRLSLLPAIQRLLEEWPAIQSLGEEDCPKFIWDMISINANVEDNTAPLDGVVVLLFCHNVPQCFQETILLLESDILTSIELHGVMNNLVSWLK</sequence>
<reference evidence="1" key="2">
    <citation type="submission" date="2025-08" db="UniProtKB">
        <authorList>
            <consortium name="Ensembl"/>
        </authorList>
    </citation>
    <scope>IDENTIFICATION</scope>
</reference>
<reference evidence="1" key="3">
    <citation type="submission" date="2025-09" db="UniProtKB">
        <authorList>
            <consortium name="Ensembl"/>
        </authorList>
    </citation>
    <scope>IDENTIFICATION</scope>
</reference>
<dbReference type="HOGENOM" id="CLU_078405_0_0_1"/>
<evidence type="ECO:0000313" key="2">
    <source>
        <dbReference type="Proteomes" id="UP000008672"/>
    </source>
</evidence>
<dbReference type="AlphaFoldDB" id="H3ALZ6"/>
<dbReference type="PANTHER" id="PTHR37162">
    <property type="entry name" value="HAT FAMILY DIMERISATION DOMAINCONTAINING PROTEIN-RELATED"/>
    <property type="match status" value="1"/>
</dbReference>
<dbReference type="Ensembl" id="ENSLACT00000010746.1">
    <property type="protein sequence ID" value="ENSLACP00000010667.1"/>
    <property type="gene ID" value="ENSLACG00000009396.1"/>
</dbReference>
<dbReference type="InParanoid" id="H3ALZ6"/>
<organism evidence="1 2">
    <name type="scientific">Latimeria chalumnae</name>
    <name type="common">Coelacanth</name>
    <dbReference type="NCBI Taxonomy" id="7897"/>
    <lineage>
        <taxon>Eukaryota</taxon>
        <taxon>Metazoa</taxon>
        <taxon>Chordata</taxon>
        <taxon>Craniata</taxon>
        <taxon>Vertebrata</taxon>
        <taxon>Euteleostomi</taxon>
        <taxon>Coelacanthiformes</taxon>
        <taxon>Coelacanthidae</taxon>
        <taxon>Latimeria</taxon>
    </lineage>
</organism>
<dbReference type="EMBL" id="AFYH01149425">
    <property type="status" value="NOT_ANNOTATED_CDS"/>
    <property type="molecule type" value="Genomic_DNA"/>
</dbReference>
<dbReference type="PANTHER" id="PTHR37162:SF1">
    <property type="entry name" value="BED-TYPE DOMAIN-CONTAINING PROTEIN"/>
    <property type="match status" value="1"/>
</dbReference>
<dbReference type="GeneTree" id="ENSGT00660000097027"/>
<dbReference type="eggNOG" id="ENOG502RX81">
    <property type="taxonomic scope" value="Eukaryota"/>
</dbReference>
<keyword evidence="2" id="KW-1185">Reference proteome</keyword>
<reference evidence="2" key="1">
    <citation type="submission" date="2011-08" db="EMBL/GenBank/DDBJ databases">
        <title>The draft genome of Latimeria chalumnae.</title>
        <authorList>
            <person name="Di Palma F."/>
            <person name="Alfoldi J."/>
            <person name="Johnson J."/>
            <person name="Berlin A."/>
            <person name="Gnerre S."/>
            <person name="Jaffe D."/>
            <person name="MacCallum I."/>
            <person name="Young S."/>
            <person name="Walker B.J."/>
            <person name="Lander E."/>
            <person name="Lindblad-Toh K."/>
        </authorList>
    </citation>
    <scope>NUCLEOTIDE SEQUENCE [LARGE SCALE GENOMIC DNA]</scope>
    <source>
        <strain evidence="2">Wild caught</strain>
    </source>
</reference>
<dbReference type="Proteomes" id="UP000008672">
    <property type="component" value="Unassembled WGS sequence"/>
</dbReference>
<proteinExistence type="predicted"/>
<dbReference type="SUPFAM" id="SSF53098">
    <property type="entry name" value="Ribonuclease H-like"/>
    <property type="match status" value="1"/>
</dbReference>
<dbReference type="InterPro" id="IPR012337">
    <property type="entry name" value="RNaseH-like_sf"/>
</dbReference>
<name>H3ALZ6_LATCH</name>
<protein>
    <recommendedName>
        <fullName evidence="3">DUF4371 domain-containing protein</fullName>
    </recommendedName>
</protein>
<accession>H3ALZ6</accession>
<evidence type="ECO:0000313" key="1">
    <source>
        <dbReference type="Ensembl" id="ENSLACP00000010667.1"/>
    </source>
</evidence>
<evidence type="ECO:0008006" key="3">
    <source>
        <dbReference type="Google" id="ProtNLM"/>
    </source>
</evidence>